<dbReference type="Pfam" id="PF01490">
    <property type="entry name" value="Aa_trans"/>
    <property type="match status" value="1"/>
</dbReference>
<feature type="transmembrane region" description="Helical" evidence="6">
    <location>
        <begin position="382"/>
        <end position="404"/>
    </location>
</feature>
<evidence type="ECO:0000256" key="6">
    <source>
        <dbReference type="SAM" id="Phobius"/>
    </source>
</evidence>
<dbReference type="InterPro" id="IPR013057">
    <property type="entry name" value="AA_transpt_TM"/>
</dbReference>
<organism evidence="8 9">
    <name type="scientific">Babjeviella inositovora NRRL Y-12698</name>
    <dbReference type="NCBI Taxonomy" id="984486"/>
    <lineage>
        <taxon>Eukaryota</taxon>
        <taxon>Fungi</taxon>
        <taxon>Dikarya</taxon>
        <taxon>Ascomycota</taxon>
        <taxon>Saccharomycotina</taxon>
        <taxon>Pichiomycetes</taxon>
        <taxon>Serinales incertae sedis</taxon>
        <taxon>Babjeviella</taxon>
    </lineage>
</organism>
<dbReference type="Proteomes" id="UP000094336">
    <property type="component" value="Unassembled WGS sequence"/>
</dbReference>
<evidence type="ECO:0000256" key="1">
    <source>
        <dbReference type="ARBA" id="ARBA00004141"/>
    </source>
</evidence>
<dbReference type="GO" id="GO:0015194">
    <property type="term" value="F:L-serine transmembrane transporter activity"/>
    <property type="evidence" value="ECO:0007669"/>
    <property type="project" value="TreeGrafter"/>
</dbReference>
<dbReference type="GO" id="GO:0015189">
    <property type="term" value="F:L-lysine transmembrane transporter activity"/>
    <property type="evidence" value="ECO:0007669"/>
    <property type="project" value="TreeGrafter"/>
</dbReference>
<dbReference type="GO" id="GO:0005302">
    <property type="term" value="F:L-tyrosine transmembrane transporter activity"/>
    <property type="evidence" value="ECO:0007669"/>
    <property type="project" value="TreeGrafter"/>
</dbReference>
<dbReference type="GO" id="GO:0005313">
    <property type="term" value="F:L-glutamate transmembrane transporter activity"/>
    <property type="evidence" value="ECO:0007669"/>
    <property type="project" value="TreeGrafter"/>
</dbReference>
<proteinExistence type="inferred from homology"/>
<dbReference type="GO" id="GO:0005290">
    <property type="term" value="F:L-histidine transmembrane transporter activity"/>
    <property type="evidence" value="ECO:0007669"/>
    <property type="project" value="TreeGrafter"/>
</dbReference>
<name>A0A1E3QWP0_9ASCO</name>
<comment type="subcellular location">
    <subcellularLocation>
        <location evidence="1">Membrane</location>
        <topology evidence="1">Multi-pass membrane protein</topology>
    </subcellularLocation>
</comment>
<dbReference type="EMBL" id="KV454427">
    <property type="protein sequence ID" value="ODQ81492.1"/>
    <property type="molecule type" value="Genomic_DNA"/>
</dbReference>
<dbReference type="AlphaFoldDB" id="A0A1E3QWP0"/>
<evidence type="ECO:0000256" key="2">
    <source>
        <dbReference type="ARBA" id="ARBA00008066"/>
    </source>
</evidence>
<feature type="transmembrane region" description="Helical" evidence="6">
    <location>
        <begin position="77"/>
        <end position="103"/>
    </location>
</feature>
<reference evidence="9" key="1">
    <citation type="submission" date="2016-05" db="EMBL/GenBank/DDBJ databases">
        <title>Comparative genomics of biotechnologically important yeasts.</title>
        <authorList>
            <consortium name="DOE Joint Genome Institute"/>
            <person name="Riley R."/>
            <person name="Haridas S."/>
            <person name="Wolfe K.H."/>
            <person name="Lopes M.R."/>
            <person name="Hittinger C.T."/>
            <person name="Goker M."/>
            <person name="Salamov A."/>
            <person name="Wisecaver J."/>
            <person name="Long T.M."/>
            <person name="Aerts A.L."/>
            <person name="Barry K."/>
            <person name="Choi C."/>
            <person name="Clum A."/>
            <person name="Coughlan A.Y."/>
            <person name="Deshpande S."/>
            <person name="Douglass A.P."/>
            <person name="Hanson S.J."/>
            <person name="Klenk H.-P."/>
            <person name="Labutti K."/>
            <person name="Lapidus A."/>
            <person name="Lindquist E."/>
            <person name="Lipzen A."/>
            <person name="Meier-Kolthoff J.P."/>
            <person name="Ohm R.A."/>
            <person name="Otillar R.P."/>
            <person name="Pangilinan J."/>
            <person name="Peng Y."/>
            <person name="Rokas A."/>
            <person name="Rosa C.A."/>
            <person name="Scheuner C."/>
            <person name="Sibirny A.A."/>
            <person name="Slot J.C."/>
            <person name="Stielow J.B."/>
            <person name="Sun H."/>
            <person name="Kurtzman C.P."/>
            <person name="Blackwell M."/>
            <person name="Grigoriev I.V."/>
            <person name="Jeffries T.W."/>
        </authorList>
    </citation>
    <scope>NUCLEOTIDE SEQUENCE [LARGE SCALE GENOMIC DNA]</scope>
    <source>
        <strain evidence="9">NRRL Y-12698</strain>
    </source>
</reference>
<dbReference type="OrthoDB" id="438545at2759"/>
<dbReference type="GO" id="GO:0000329">
    <property type="term" value="C:fungal-type vacuole membrane"/>
    <property type="evidence" value="ECO:0007669"/>
    <property type="project" value="TreeGrafter"/>
</dbReference>
<evidence type="ECO:0000256" key="4">
    <source>
        <dbReference type="ARBA" id="ARBA00022989"/>
    </source>
</evidence>
<comment type="similarity">
    <text evidence="2">Belongs to the amino acid/polyamine transporter 2 family.</text>
</comment>
<dbReference type="RefSeq" id="XP_018986820.1">
    <property type="nucleotide sequence ID" value="XM_019130956.1"/>
</dbReference>
<evidence type="ECO:0000256" key="3">
    <source>
        <dbReference type="ARBA" id="ARBA00022692"/>
    </source>
</evidence>
<feature type="transmembrane region" description="Helical" evidence="6">
    <location>
        <begin position="220"/>
        <end position="243"/>
    </location>
</feature>
<dbReference type="PANTHER" id="PTHR22950:SF224">
    <property type="entry name" value="VACUOLAR AMINO ACID TRANSPORTER 7"/>
    <property type="match status" value="1"/>
</dbReference>
<dbReference type="GeneID" id="30148809"/>
<evidence type="ECO:0000313" key="9">
    <source>
        <dbReference type="Proteomes" id="UP000094336"/>
    </source>
</evidence>
<feature type="transmembrane region" description="Helical" evidence="6">
    <location>
        <begin position="37"/>
        <end position="56"/>
    </location>
</feature>
<keyword evidence="4 6" id="KW-1133">Transmembrane helix</keyword>
<dbReference type="PANTHER" id="PTHR22950">
    <property type="entry name" value="AMINO ACID TRANSPORTER"/>
    <property type="match status" value="1"/>
</dbReference>
<keyword evidence="5 6" id="KW-0472">Membrane</keyword>
<dbReference type="STRING" id="984486.A0A1E3QWP0"/>
<feature type="transmembrane region" description="Helical" evidence="6">
    <location>
        <begin position="12"/>
        <end position="31"/>
    </location>
</feature>
<evidence type="ECO:0000313" key="8">
    <source>
        <dbReference type="EMBL" id="ODQ81492.1"/>
    </source>
</evidence>
<sequence length="471" mass="51623">MNHEGATTTSSVINLMKTLIGSGLLAMPLAFKTDGYLLGTFIIAAAAVVCGFGFYLQGRVSKYVPSGKSNFFLLCELTFPSLAVIFDAIIAFNCFGGCLSYWVLIGDLMPNITGLGTRNLWIGLSLIVIVPLCLLKRLDALKFTSLLALGAVTYIVIIIIAHFIVGVPPSQRGSIDLFPPDFSGTVGTFPILLFAFSGHQNMFTLINELQDKSMRNITRVITYSVGISCAVYIAVGLAGYFTFGDKVQGNIMVMYGKSVYITVAQISLSLMCHLSIPLMFHPSRESVHSIYRYFEAKCESKKLFEPLSETEPLRNTLTVTHGSVEEEDFLHEFDSNLANELVVKHVMNPVPARVYYTLSVILLALGYTLALCISSFALVLEIIGSTGCTSVALIFPGLFGYKLLESSVPVIVHENDVSSKNDTILKYASLAMVIFGFLVMFSCLYALVVRGEYTDSIFEWLVATLKQISRT</sequence>
<accession>A0A1E3QWP0</accession>
<keyword evidence="9" id="KW-1185">Reference proteome</keyword>
<evidence type="ECO:0000259" key="7">
    <source>
        <dbReference type="Pfam" id="PF01490"/>
    </source>
</evidence>
<feature type="domain" description="Amino acid transporter transmembrane" evidence="7">
    <location>
        <begin position="5"/>
        <end position="448"/>
    </location>
</feature>
<evidence type="ECO:0000256" key="5">
    <source>
        <dbReference type="ARBA" id="ARBA00023136"/>
    </source>
</evidence>
<feature type="transmembrane region" description="Helical" evidence="6">
    <location>
        <begin position="146"/>
        <end position="165"/>
    </location>
</feature>
<feature type="transmembrane region" description="Helical" evidence="6">
    <location>
        <begin position="354"/>
        <end position="376"/>
    </location>
</feature>
<feature type="transmembrane region" description="Helical" evidence="6">
    <location>
        <begin position="424"/>
        <end position="448"/>
    </location>
</feature>
<feature type="transmembrane region" description="Helical" evidence="6">
    <location>
        <begin position="115"/>
        <end position="134"/>
    </location>
</feature>
<gene>
    <name evidence="8" type="ORF">BABINDRAFT_174135</name>
</gene>
<dbReference type="GO" id="GO:0061459">
    <property type="term" value="F:L-arginine transmembrane transporter activity"/>
    <property type="evidence" value="ECO:0007669"/>
    <property type="project" value="TreeGrafter"/>
</dbReference>
<feature type="transmembrane region" description="Helical" evidence="6">
    <location>
        <begin position="177"/>
        <end position="199"/>
    </location>
</feature>
<protein>
    <recommendedName>
        <fullName evidence="7">Amino acid transporter transmembrane domain-containing protein</fullName>
    </recommendedName>
</protein>
<keyword evidence="3 6" id="KW-0812">Transmembrane</keyword>